<keyword evidence="2" id="KW-1185">Reference proteome</keyword>
<protein>
    <submittedName>
        <fullName evidence="1">Uncharacterized protein</fullName>
    </submittedName>
</protein>
<gene>
    <name evidence="1" type="ORF">BU25DRAFT_483985</name>
</gene>
<reference evidence="1" key="1">
    <citation type="journal article" date="2020" name="Stud. Mycol.">
        <title>101 Dothideomycetes genomes: a test case for predicting lifestyles and emergence of pathogens.</title>
        <authorList>
            <person name="Haridas S."/>
            <person name="Albert R."/>
            <person name="Binder M."/>
            <person name="Bloem J."/>
            <person name="Labutti K."/>
            <person name="Salamov A."/>
            <person name="Andreopoulos B."/>
            <person name="Baker S."/>
            <person name="Barry K."/>
            <person name="Bills G."/>
            <person name="Bluhm B."/>
            <person name="Cannon C."/>
            <person name="Castanera R."/>
            <person name="Culley D."/>
            <person name="Daum C."/>
            <person name="Ezra D."/>
            <person name="Gonzalez J."/>
            <person name="Henrissat B."/>
            <person name="Kuo A."/>
            <person name="Liang C."/>
            <person name="Lipzen A."/>
            <person name="Lutzoni F."/>
            <person name="Magnuson J."/>
            <person name="Mondo S."/>
            <person name="Nolan M."/>
            <person name="Ohm R."/>
            <person name="Pangilinan J."/>
            <person name="Park H.-J."/>
            <person name="Ramirez L."/>
            <person name="Alfaro M."/>
            <person name="Sun H."/>
            <person name="Tritt A."/>
            <person name="Yoshinaga Y."/>
            <person name="Zwiers L.-H."/>
            <person name="Turgeon B."/>
            <person name="Goodwin S."/>
            <person name="Spatafora J."/>
            <person name="Crous P."/>
            <person name="Grigoriev I."/>
        </authorList>
    </citation>
    <scope>NUCLEOTIDE SEQUENCE</scope>
    <source>
        <strain evidence="1">CBS 525.71</strain>
    </source>
</reference>
<comment type="caution">
    <text evidence="1">The sequence shown here is derived from an EMBL/GenBank/DDBJ whole genome shotgun (WGS) entry which is preliminary data.</text>
</comment>
<evidence type="ECO:0000313" key="2">
    <source>
        <dbReference type="Proteomes" id="UP000799754"/>
    </source>
</evidence>
<name>A0ACB6RHF1_9PLEO</name>
<dbReference type="Proteomes" id="UP000799754">
    <property type="component" value="Unassembled WGS sequence"/>
</dbReference>
<evidence type="ECO:0000313" key="1">
    <source>
        <dbReference type="EMBL" id="KAF2621122.1"/>
    </source>
</evidence>
<sequence>MTYNHVATLPFLLDATHLTPEEVAERDANPALWAARRYGQPEHIFKAAAERHGQGSSKTGHTTFLAAHTHDSLASANPSPLRTAPPTATSSPLQSAQPLQRQHSYSSKQMQTSSPPSPSCQSGPSSPHGSSPSGSYFSTILSTELSQERLGDVQPPHSHGDTTGGQSHTDAIFIAPSQQQITGHTEPTSSKKKGKMRVQSATERLS</sequence>
<dbReference type="EMBL" id="MU006762">
    <property type="protein sequence ID" value="KAF2621122.1"/>
    <property type="molecule type" value="Genomic_DNA"/>
</dbReference>
<proteinExistence type="predicted"/>
<organism evidence="1 2">
    <name type="scientific">Macroventuria anomochaeta</name>
    <dbReference type="NCBI Taxonomy" id="301207"/>
    <lineage>
        <taxon>Eukaryota</taxon>
        <taxon>Fungi</taxon>
        <taxon>Dikarya</taxon>
        <taxon>Ascomycota</taxon>
        <taxon>Pezizomycotina</taxon>
        <taxon>Dothideomycetes</taxon>
        <taxon>Pleosporomycetidae</taxon>
        <taxon>Pleosporales</taxon>
        <taxon>Pleosporineae</taxon>
        <taxon>Didymellaceae</taxon>
        <taxon>Macroventuria</taxon>
    </lineage>
</organism>
<accession>A0ACB6RHF1</accession>